<dbReference type="SUPFAM" id="SSF47473">
    <property type="entry name" value="EF-hand"/>
    <property type="match status" value="1"/>
</dbReference>
<feature type="compositionally biased region" description="Basic and acidic residues" evidence="2">
    <location>
        <begin position="344"/>
        <end position="356"/>
    </location>
</feature>
<dbReference type="EMBL" id="CAUYUJ010017205">
    <property type="protein sequence ID" value="CAK0872812.1"/>
    <property type="molecule type" value="Genomic_DNA"/>
</dbReference>
<feature type="region of interest" description="Disordered" evidence="2">
    <location>
        <begin position="344"/>
        <end position="371"/>
    </location>
</feature>
<sequence>MAREALPPAAERGLSAMGGPPSAVQQMQGVIAKARGKLSPVASRWLAGQIDRDLRDAECAIDVEVLQEARRRQLQQAVSAAAAGAIMAARALAKCFDWIATLLRWSSSYCDARYGHWPSVRSGRNFVYNDMNLHQVAVAMLAEATALSIILSVDEPSLQEARAASSADPFWTGSLLLRRLLLCPGRRDDRVGIATGAVKCDGSCERKYYWPEATGAGMAIAVLEHGQAVVGHRGQIEASGSASGPDSRTPAAWNLCAQSMGRAMLPQVSFSMATTWQTPWPTSLLAVPVAANYAAHDLLRKARQVARHVANVNATLADGTPKADRQDAFDGMCKCRWAGRKKLREQQSHLRRDQDQNHASSQSITSKRQPDCDGTIKVCVKRNSANDRNMTDAEETVGLTRTLVERLLPSVFEELWLAKQIGRRDSQQRGQRPDLSFQLGSTATRGLQASPPWAPGSASMDPAAAFAAFAEGKQRLDLDDLSCALVAVFGVKVRKAELRGLLERFSAPGLPGVGPEAFAALVEEMGDLANPLFASLDEAGRGSLDAASFRRACEAACRPAAARADEIFYEMDRSRSGAVTLADFEAYLAGVG</sequence>
<dbReference type="InterPro" id="IPR002048">
    <property type="entry name" value="EF_hand_dom"/>
</dbReference>
<evidence type="ECO:0000259" key="3">
    <source>
        <dbReference type="PROSITE" id="PS50222"/>
    </source>
</evidence>
<dbReference type="InterPro" id="IPR011992">
    <property type="entry name" value="EF-hand-dom_pair"/>
</dbReference>
<protein>
    <recommendedName>
        <fullName evidence="3">EF-hand domain-containing protein</fullName>
    </recommendedName>
</protein>
<reference evidence="4" key="1">
    <citation type="submission" date="2023-10" db="EMBL/GenBank/DDBJ databases">
        <authorList>
            <person name="Chen Y."/>
            <person name="Shah S."/>
            <person name="Dougan E. K."/>
            <person name="Thang M."/>
            <person name="Chan C."/>
        </authorList>
    </citation>
    <scope>NUCLEOTIDE SEQUENCE [LARGE SCALE GENOMIC DNA]</scope>
</reference>
<keyword evidence="5" id="KW-1185">Reference proteome</keyword>
<accession>A0ABN9VHV9</accession>
<keyword evidence="1" id="KW-0106">Calcium</keyword>
<dbReference type="Gene3D" id="1.10.238.10">
    <property type="entry name" value="EF-hand"/>
    <property type="match status" value="1"/>
</dbReference>
<feature type="region of interest" description="Disordered" evidence="2">
    <location>
        <begin position="1"/>
        <end position="21"/>
    </location>
</feature>
<gene>
    <name evidence="4" type="ORF">PCOR1329_LOCUS58177</name>
</gene>
<evidence type="ECO:0000256" key="2">
    <source>
        <dbReference type="SAM" id="MobiDB-lite"/>
    </source>
</evidence>
<dbReference type="Proteomes" id="UP001189429">
    <property type="component" value="Unassembled WGS sequence"/>
</dbReference>
<dbReference type="PROSITE" id="PS00018">
    <property type="entry name" value="EF_HAND_1"/>
    <property type="match status" value="1"/>
</dbReference>
<feature type="compositionally biased region" description="Polar residues" evidence="2">
    <location>
        <begin position="357"/>
        <end position="367"/>
    </location>
</feature>
<comment type="caution">
    <text evidence="4">The sequence shown here is derived from an EMBL/GenBank/DDBJ whole genome shotgun (WGS) entry which is preliminary data.</text>
</comment>
<dbReference type="PROSITE" id="PS50222">
    <property type="entry name" value="EF_HAND_2"/>
    <property type="match status" value="1"/>
</dbReference>
<evidence type="ECO:0000256" key="1">
    <source>
        <dbReference type="ARBA" id="ARBA00022837"/>
    </source>
</evidence>
<evidence type="ECO:0000313" key="4">
    <source>
        <dbReference type="EMBL" id="CAK0872812.1"/>
    </source>
</evidence>
<feature type="domain" description="EF-hand" evidence="3">
    <location>
        <begin position="559"/>
        <end position="592"/>
    </location>
</feature>
<name>A0ABN9VHV9_9DINO</name>
<evidence type="ECO:0000313" key="5">
    <source>
        <dbReference type="Proteomes" id="UP001189429"/>
    </source>
</evidence>
<dbReference type="InterPro" id="IPR018247">
    <property type="entry name" value="EF_Hand_1_Ca_BS"/>
</dbReference>
<proteinExistence type="predicted"/>
<organism evidence="4 5">
    <name type="scientific">Prorocentrum cordatum</name>
    <dbReference type="NCBI Taxonomy" id="2364126"/>
    <lineage>
        <taxon>Eukaryota</taxon>
        <taxon>Sar</taxon>
        <taxon>Alveolata</taxon>
        <taxon>Dinophyceae</taxon>
        <taxon>Prorocentrales</taxon>
        <taxon>Prorocentraceae</taxon>
        <taxon>Prorocentrum</taxon>
    </lineage>
</organism>